<dbReference type="SUPFAM" id="SSF54631">
    <property type="entry name" value="CBS-domain pair"/>
    <property type="match status" value="1"/>
</dbReference>
<evidence type="ECO:0000313" key="2">
    <source>
        <dbReference type="EMBL" id="OAF65016.1"/>
    </source>
</evidence>
<gene>
    <name evidence="2" type="ORF">A3Q56_07265</name>
</gene>
<proteinExistence type="predicted"/>
<dbReference type="InterPro" id="IPR046342">
    <property type="entry name" value="CBS_dom_sf"/>
</dbReference>
<accession>A0A177ASP0</accession>
<dbReference type="InterPro" id="IPR000644">
    <property type="entry name" value="CBS_dom"/>
</dbReference>
<reference evidence="2 3" key="1">
    <citation type="submission" date="2016-04" db="EMBL/GenBank/DDBJ databases">
        <title>The genome of Intoshia linei affirms orthonectids as highly simplified spiralians.</title>
        <authorList>
            <person name="Mikhailov K.V."/>
            <person name="Slusarev G.S."/>
            <person name="Nikitin M.A."/>
            <person name="Logacheva M.D."/>
            <person name="Penin A."/>
            <person name="Aleoshin V."/>
            <person name="Panchin Y.V."/>
        </authorList>
    </citation>
    <scope>NUCLEOTIDE SEQUENCE [LARGE SCALE GENOMIC DNA]</scope>
    <source>
        <strain evidence="2">Intl2013</strain>
        <tissue evidence="2">Whole animal</tissue>
    </source>
</reference>
<keyword evidence="3" id="KW-1185">Reference proteome</keyword>
<evidence type="ECO:0000313" key="3">
    <source>
        <dbReference type="Proteomes" id="UP000078046"/>
    </source>
</evidence>
<dbReference type="Gene3D" id="3.10.580.10">
    <property type="entry name" value="CBS-domain"/>
    <property type="match status" value="1"/>
</dbReference>
<feature type="domain" description="CBS" evidence="1">
    <location>
        <begin position="75"/>
        <end position="117"/>
    </location>
</feature>
<dbReference type="Pfam" id="PF00571">
    <property type="entry name" value="CBS"/>
    <property type="match status" value="1"/>
</dbReference>
<name>A0A177ASP0_9BILA</name>
<protein>
    <recommendedName>
        <fullName evidence="1">CBS domain-containing protein</fullName>
    </recommendedName>
</protein>
<comment type="caution">
    <text evidence="2">The sequence shown here is derived from an EMBL/GenBank/DDBJ whole genome shotgun (WGS) entry which is preliminary data.</text>
</comment>
<dbReference type="OrthoDB" id="428525at2759"/>
<sequence>MFYQIESFYDIATKLLNTYHSSYSLVGDHDKIKNVCRELVYGTGGSSEKIWSKPLTLLIIKIIDGQPIVYKSKLVLDKEHSLRRCNMIINSMALSSVCIVDEIGRIVGIITRKDVLYKNMKEKLKNIN</sequence>
<dbReference type="AlphaFoldDB" id="A0A177ASP0"/>
<organism evidence="2 3">
    <name type="scientific">Intoshia linei</name>
    <dbReference type="NCBI Taxonomy" id="1819745"/>
    <lineage>
        <taxon>Eukaryota</taxon>
        <taxon>Metazoa</taxon>
        <taxon>Spiralia</taxon>
        <taxon>Lophotrochozoa</taxon>
        <taxon>Mesozoa</taxon>
        <taxon>Orthonectida</taxon>
        <taxon>Rhopaluridae</taxon>
        <taxon>Intoshia</taxon>
    </lineage>
</organism>
<evidence type="ECO:0000259" key="1">
    <source>
        <dbReference type="Pfam" id="PF00571"/>
    </source>
</evidence>
<dbReference type="EMBL" id="LWCA01001490">
    <property type="protein sequence ID" value="OAF65016.1"/>
    <property type="molecule type" value="Genomic_DNA"/>
</dbReference>
<dbReference type="Proteomes" id="UP000078046">
    <property type="component" value="Unassembled WGS sequence"/>
</dbReference>